<comment type="caution">
    <text evidence="1">The sequence shown here is derived from an EMBL/GenBank/DDBJ whole genome shotgun (WGS) entry which is preliminary data.</text>
</comment>
<dbReference type="SUPFAM" id="SSF53098">
    <property type="entry name" value="Ribonuclease H-like"/>
    <property type="match status" value="1"/>
</dbReference>
<evidence type="ECO:0008006" key="3">
    <source>
        <dbReference type="Google" id="ProtNLM"/>
    </source>
</evidence>
<dbReference type="InterPro" id="IPR036397">
    <property type="entry name" value="RNaseH_sf"/>
</dbReference>
<name>A0A9Q3E6E0_9BASI</name>
<reference evidence="1" key="1">
    <citation type="submission" date="2021-03" db="EMBL/GenBank/DDBJ databases">
        <title>Draft genome sequence of rust myrtle Austropuccinia psidii MF-1, a brazilian biotype.</title>
        <authorList>
            <person name="Quecine M.C."/>
            <person name="Pachon D.M.R."/>
            <person name="Bonatelli M.L."/>
            <person name="Correr F.H."/>
            <person name="Franceschini L.M."/>
            <person name="Leite T.F."/>
            <person name="Margarido G.R.A."/>
            <person name="Almeida C.A."/>
            <person name="Ferrarezi J.A."/>
            <person name="Labate C.A."/>
        </authorList>
    </citation>
    <scope>NUCLEOTIDE SEQUENCE</scope>
    <source>
        <strain evidence="1">MF-1</strain>
    </source>
</reference>
<protein>
    <recommendedName>
        <fullName evidence="3">Integrase catalytic domain-containing protein</fullName>
    </recommendedName>
</protein>
<dbReference type="OrthoDB" id="2273864at2759"/>
<evidence type="ECO:0000313" key="2">
    <source>
        <dbReference type="Proteomes" id="UP000765509"/>
    </source>
</evidence>
<dbReference type="AlphaFoldDB" id="A0A9Q3E6E0"/>
<dbReference type="GO" id="GO:0003676">
    <property type="term" value="F:nucleic acid binding"/>
    <property type="evidence" value="ECO:0007669"/>
    <property type="project" value="InterPro"/>
</dbReference>
<dbReference type="PANTHER" id="PTHR37984:SF5">
    <property type="entry name" value="PROTEIN NYNRIN-LIKE"/>
    <property type="match status" value="1"/>
</dbReference>
<dbReference type="InterPro" id="IPR012337">
    <property type="entry name" value="RNaseH-like_sf"/>
</dbReference>
<dbReference type="Proteomes" id="UP000765509">
    <property type="component" value="Unassembled WGS sequence"/>
</dbReference>
<sequence>MDWVTALPLGGDRSYNTCLVLVDRYSKTPMFLSCQKDDTAMETAIMIWSKVISHIEVFQNIISESDLKFHNLFGAKLSFSKAYHPQTDFLEERMIQALKDTIRRFCAYALQFKDSDGFNHDWCTLIPALELGYKHKSTLQLAKQQQC</sequence>
<keyword evidence="2" id="KW-1185">Reference proteome</keyword>
<proteinExistence type="predicted"/>
<dbReference type="InterPro" id="IPR050951">
    <property type="entry name" value="Retrovirus_Pol_polyprotein"/>
</dbReference>
<dbReference type="EMBL" id="AVOT02024260">
    <property type="protein sequence ID" value="MBW0514833.1"/>
    <property type="molecule type" value="Genomic_DNA"/>
</dbReference>
<organism evidence="1 2">
    <name type="scientific">Austropuccinia psidii MF-1</name>
    <dbReference type="NCBI Taxonomy" id="1389203"/>
    <lineage>
        <taxon>Eukaryota</taxon>
        <taxon>Fungi</taxon>
        <taxon>Dikarya</taxon>
        <taxon>Basidiomycota</taxon>
        <taxon>Pucciniomycotina</taxon>
        <taxon>Pucciniomycetes</taxon>
        <taxon>Pucciniales</taxon>
        <taxon>Sphaerophragmiaceae</taxon>
        <taxon>Austropuccinia</taxon>
    </lineage>
</organism>
<dbReference type="PANTHER" id="PTHR37984">
    <property type="entry name" value="PROTEIN CBG26694"/>
    <property type="match status" value="1"/>
</dbReference>
<gene>
    <name evidence="1" type="ORF">O181_054548</name>
</gene>
<evidence type="ECO:0000313" key="1">
    <source>
        <dbReference type="EMBL" id="MBW0514833.1"/>
    </source>
</evidence>
<accession>A0A9Q3E6E0</accession>
<dbReference type="Gene3D" id="3.30.420.10">
    <property type="entry name" value="Ribonuclease H-like superfamily/Ribonuclease H"/>
    <property type="match status" value="1"/>
</dbReference>